<accession>A0A0A9G4P4</accession>
<organism evidence="1">
    <name type="scientific">Arundo donax</name>
    <name type="common">Giant reed</name>
    <name type="synonym">Donax arundinaceus</name>
    <dbReference type="NCBI Taxonomy" id="35708"/>
    <lineage>
        <taxon>Eukaryota</taxon>
        <taxon>Viridiplantae</taxon>
        <taxon>Streptophyta</taxon>
        <taxon>Embryophyta</taxon>
        <taxon>Tracheophyta</taxon>
        <taxon>Spermatophyta</taxon>
        <taxon>Magnoliopsida</taxon>
        <taxon>Liliopsida</taxon>
        <taxon>Poales</taxon>
        <taxon>Poaceae</taxon>
        <taxon>PACMAD clade</taxon>
        <taxon>Arundinoideae</taxon>
        <taxon>Arundineae</taxon>
        <taxon>Arundo</taxon>
    </lineage>
</organism>
<name>A0A0A9G4P4_ARUDO</name>
<sequence>MYSKDPAFLSWVGGHITVVRWARISRGAGQSHVAVTTPLNSALRSCCTCCVCVTAAELRAEQIQRAGHGCDCEHPPVFPLRSPRLSFS</sequence>
<proteinExistence type="predicted"/>
<reference evidence="1" key="2">
    <citation type="journal article" date="2015" name="Data Brief">
        <title>Shoot transcriptome of the giant reed, Arundo donax.</title>
        <authorList>
            <person name="Barrero R.A."/>
            <person name="Guerrero F.D."/>
            <person name="Moolhuijzen P."/>
            <person name="Goolsby J.A."/>
            <person name="Tidwell J."/>
            <person name="Bellgard S.E."/>
            <person name="Bellgard M.I."/>
        </authorList>
    </citation>
    <scope>NUCLEOTIDE SEQUENCE</scope>
    <source>
        <tissue evidence="1">Shoot tissue taken approximately 20 cm above the soil surface</tissue>
    </source>
</reference>
<evidence type="ECO:0000313" key="1">
    <source>
        <dbReference type="EMBL" id="JAE18454.1"/>
    </source>
</evidence>
<dbReference type="AlphaFoldDB" id="A0A0A9G4P4"/>
<protein>
    <submittedName>
        <fullName evidence="1">Uncharacterized protein</fullName>
    </submittedName>
</protein>
<reference evidence="1" key="1">
    <citation type="submission" date="2014-09" db="EMBL/GenBank/DDBJ databases">
        <authorList>
            <person name="Magalhaes I.L.F."/>
            <person name="Oliveira U."/>
            <person name="Santos F.R."/>
            <person name="Vidigal T.H.D.A."/>
            <person name="Brescovit A.D."/>
            <person name="Santos A.J."/>
        </authorList>
    </citation>
    <scope>NUCLEOTIDE SEQUENCE</scope>
    <source>
        <tissue evidence="1">Shoot tissue taken approximately 20 cm above the soil surface</tissue>
    </source>
</reference>
<dbReference type="EMBL" id="GBRH01179442">
    <property type="protein sequence ID" value="JAE18454.1"/>
    <property type="molecule type" value="Transcribed_RNA"/>
</dbReference>